<comment type="caution">
    <text evidence="2">The sequence shown here is derived from an EMBL/GenBank/DDBJ whole genome shotgun (WGS) entry which is preliminary data.</text>
</comment>
<keyword evidence="3" id="KW-1185">Reference proteome</keyword>
<proteinExistence type="inferred from homology"/>
<reference evidence="2" key="1">
    <citation type="submission" date="2020-11" db="EMBL/GenBank/DDBJ databases">
        <authorList>
            <consortium name="DOE Joint Genome Institute"/>
            <person name="Ahrendt S."/>
            <person name="Riley R."/>
            <person name="Andreopoulos W."/>
            <person name="Labutti K."/>
            <person name="Pangilinan J."/>
            <person name="Ruiz-Duenas F.J."/>
            <person name="Barrasa J.M."/>
            <person name="Sanchez-Garcia M."/>
            <person name="Camarero S."/>
            <person name="Miyauchi S."/>
            <person name="Serrano A."/>
            <person name="Linde D."/>
            <person name="Babiker R."/>
            <person name="Drula E."/>
            <person name="Ayuso-Fernandez I."/>
            <person name="Pacheco R."/>
            <person name="Padilla G."/>
            <person name="Ferreira P."/>
            <person name="Barriuso J."/>
            <person name="Kellner H."/>
            <person name="Castanera R."/>
            <person name="Alfaro M."/>
            <person name="Ramirez L."/>
            <person name="Pisabarro A.G."/>
            <person name="Kuo A."/>
            <person name="Tritt A."/>
            <person name="Lipzen A."/>
            <person name="He G."/>
            <person name="Yan M."/>
            <person name="Ng V."/>
            <person name="Cullen D."/>
            <person name="Martin F."/>
            <person name="Rosso M.-N."/>
            <person name="Henrissat B."/>
            <person name="Hibbett D."/>
            <person name="Martinez A.T."/>
            <person name="Grigoriev I.V."/>
        </authorList>
    </citation>
    <scope>NUCLEOTIDE SEQUENCE</scope>
    <source>
        <strain evidence="2">CBS 506.95</strain>
    </source>
</reference>
<accession>A0A9P6JRY0</accession>
<dbReference type="Proteomes" id="UP000807306">
    <property type="component" value="Unassembled WGS sequence"/>
</dbReference>
<evidence type="ECO:0000313" key="3">
    <source>
        <dbReference type="Proteomes" id="UP000807306"/>
    </source>
</evidence>
<name>A0A9P6JRY0_9AGAR</name>
<dbReference type="GO" id="GO:0005634">
    <property type="term" value="C:nucleus"/>
    <property type="evidence" value="ECO:0007669"/>
    <property type="project" value="TreeGrafter"/>
</dbReference>
<dbReference type="AlphaFoldDB" id="A0A9P6JRY0"/>
<dbReference type="SUPFAM" id="SSF48371">
    <property type="entry name" value="ARM repeat"/>
    <property type="match status" value="1"/>
</dbReference>
<protein>
    <submittedName>
        <fullName evidence="2">Uncharacterized protein</fullName>
    </submittedName>
</protein>
<evidence type="ECO:0000256" key="1">
    <source>
        <dbReference type="ARBA" id="ARBA00034736"/>
    </source>
</evidence>
<organism evidence="2 3">
    <name type="scientific">Crepidotus variabilis</name>
    <dbReference type="NCBI Taxonomy" id="179855"/>
    <lineage>
        <taxon>Eukaryota</taxon>
        <taxon>Fungi</taxon>
        <taxon>Dikarya</taxon>
        <taxon>Basidiomycota</taxon>
        <taxon>Agaricomycotina</taxon>
        <taxon>Agaricomycetes</taxon>
        <taxon>Agaricomycetidae</taxon>
        <taxon>Agaricales</taxon>
        <taxon>Agaricineae</taxon>
        <taxon>Crepidotaceae</taxon>
        <taxon>Crepidotus</taxon>
    </lineage>
</organism>
<dbReference type="InterPro" id="IPR018870">
    <property type="entry name" value="Tti2"/>
</dbReference>
<dbReference type="InterPro" id="IPR016024">
    <property type="entry name" value="ARM-type_fold"/>
</dbReference>
<dbReference type="EMBL" id="MU157840">
    <property type="protein sequence ID" value="KAF9530343.1"/>
    <property type="molecule type" value="Genomic_DNA"/>
</dbReference>
<dbReference type="GO" id="GO:0005829">
    <property type="term" value="C:cytosol"/>
    <property type="evidence" value="ECO:0007669"/>
    <property type="project" value="TreeGrafter"/>
</dbReference>
<dbReference type="GO" id="GO:0110078">
    <property type="term" value="C:TTT Hsp90 cochaperone complex"/>
    <property type="evidence" value="ECO:0007669"/>
    <property type="project" value="InterPro"/>
</dbReference>
<comment type="similarity">
    <text evidence="1">Belongs to the TTI2 family.</text>
</comment>
<dbReference type="Pfam" id="PF10521">
    <property type="entry name" value="Tti2"/>
    <property type="match status" value="1"/>
</dbReference>
<dbReference type="PANTHER" id="PTHR32226">
    <property type="entry name" value="TELO2-INTERACTING PROTEIN 2"/>
    <property type="match status" value="1"/>
</dbReference>
<dbReference type="PANTHER" id="PTHR32226:SF2">
    <property type="entry name" value="TELO2-INTERACTING PROTEIN 2"/>
    <property type="match status" value="1"/>
</dbReference>
<evidence type="ECO:0000313" key="2">
    <source>
        <dbReference type="EMBL" id="KAF9530343.1"/>
    </source>
</evidence>
<gene>
    <name evidence="2" type="ORF">CPB83DRAFT_850741</name>
</gene>
<dbReference type="OrthoDB" id="6417021at2759"/>
<sequence>MTSSSFLQARILLKELKPPPHASKFRGITDLTRLQRLSTWKDSLSQNLETLVAFLEKQTLSSDNKAEVAATVLPLLPSGFQNDLELDNKAPVLATIRSLDWISHPSKDVVNRVLTDHLRPIFKSNPHPHLHAETARKLSRPAGGQMAMQDYYENQGWKHHPGISNVVLWCLQVTETDAFDQVWHLLIPPVMAFVDDYEVKAKLQGVILVQEMLLHMPKSLLRRTGIDVLLRQSLRTALSQLEGPDSPALVELAIKALVDLILLTTSPGSTDRFGQLSSLLGEGVISGIWLYCEDKPSIVNATFNALPYLILTLGIGTVRFLQAIVPQLAFALIPNPFSNQNLDIQLSALKVIESLLDTCAPRIPAWKETILDAVGRCWAGIQDDVNRTNHQDLPLLEVKLRSLCEKLAKVCPSVLQEEYPAFIAADERLFQSLLPDILSPKADEQN</sequence>